<evidence type="ECO:0000256" key="6">
    <source>
        <dbReference type="SAM" id="MobiDB-lite"/>
    </source>
</evidence>
<reference evidence="9" key="1">
    <citation type="submission" date="2014-03" db="EMBL/GenBank/DDBJ databases">
        <title>The Genome Sequence of Puccinia striiformis f. sp. tritici PST-78.</title>
        <authorList>
            <consortium name="The Broad Institute Genome Sequencing Platform"/>
            <person name="Cuomo C."/>
            <person name="Hulbert S."/>
            <person name="Chen X."/>
            <person name="Walker B."/>
            <person name="Young S.K."/>
            <person name="Zeng Q."/>
            <person name="Gargeya S."/>
            <person name="Fitzgerald M."/>
            <person name="Haas B."/>
            <person name="Abouelleil A."/>
            <person name="Alvarado L."/>
            <person name="Arachchi H.M."/>
            <person name="Berlin A.M."/>
            <person name="Chapman S.B."/>
            <person name="Goldberg J."/>
            <person name="Griggs A."/>
            <person name="Gujja S."/>
            <person name="Hansen M."/>
            <person name="Howarth C."/>
            <person name="Imamovic A."/>
            <person name="Larimer J."/>
            <person name="McCowan C."/>
            <person name="Montmayeur A."/>
            <person name="Murphy C."/>
            <person name="Neiman D."/>
            <person name="Pearson M."/>
            <person name="Priest M."/>
            <person name="Roberts A."/>
            <person name="Saif S."/>
            <person name="Shea T."/>
            <person name="Sisk P."/>
            <person name="Sykes S."/>
            <person name="Wortman J."/>
            <person name="Nusbaum C."/>
            <person name="Birren B."/>
        </authorList>
    </citation>
    <scope>NUCLEOTIDE SEQUENCE [LARGE SCALE GENOMIC DNA]</scope>
    <source>
        <strain evidence="9">race PST-78</strain>
    </source>
</reference>
<name>A0A0L0VKA0_9BASI</name>
<feature type="region of interest" description="Disordered" evidence="6">
    <location>
        <begin position="1"/>
        <end position="79"/>
    </location>
</feature>
<protein>
    <recommendedName>
        <fullName evidence="7">MADS-box domain-containing protein</fullName>
    </recommendedName>
</protein>
<dbReference type="OrthoDB" id="2284405at2759"/>
<dbReference type="SUPFAM" id="SSF55455">
    <property type="entry name" value="SRF-like"/>
    <property type="match status" value="1"/>
</dbReference>
<sequence length="508" mass="53631">MDPVSCLAEPSASRPTRPLPTSAGVPAGEQEPTGSTGSPDLGGTLVSHPPEGAPELSSASEDDDGEGSGSKRRKGKAKYNVPRRQIKIEYIQDKSRRNITFGKRKNGIFKKAQEISTLTGCEVLLIVAPKDQDLNAFTYATPRLTPMIKDPAGETYIQNCLRYGALMPGSSSAISATYGMNGTSGPSPHVSTLRTAPRSTPASNASAISYNSSYSYVHNGGMSRRPQPSYAMPHPLSLSPQTSPSTNMTSSKQTPQSVGLSDQAKREASHSPVQPIGMNHQSAKQQQWSPGHNVSTGEFATSPAVTAPNSVMGSSSREIPADWIVNPRSLFQTSSPIGASSMSTRGLSSFPLSTPTTGSGNGYSQLPPDSNPFHGHSSDSPAVATPTWPPVSSSSPGIRTSPLDSAQNIGGSNMSTNEDRFFAPVVLSQPYDSRGLSSNDDHYGPGSGYSNPVSSLHIQSSVSPYGDQENCDGSALSSAYLHEDSRGPDSESKPYQLDNPDSWSTRLH</sequence>
<feature type="compositionally biased region" description="Low complexity" evidence="6">
    <location>
        <begin position="233"/>
        <end position="246"/>
    </location>
</feature>
<dbReference type="GO" id="GO:0000981">
    <property type="term" value="F:DNA-binding transcription factor activity, RNA polymerase II-specific"/>
    <property type="evidence" value="ECO:0007669"/>
    <property type="project" value="InterPro"/>
</dbReference>
<feature type="region of interest" description="Disordered" evidence="6">
    <location>
        <begin position="432"/>
        <end position="508"/>
    </location>
</feature>
<dbReference type="InterPro" id="IPR050142">
    <property type="entry name" value="MADS-box/MEF2_TF"/>
</dbReference>
<dbReference type="FunFam" id="3.40.1810.10:FF:000002">
    <property type="entry name" value="Serum response factor b"/>
    <property type="match status" value="1"/>
</dbReference>
<evidence type="ECO:0000313" key="9">
    <source>
        <dbReference type="Proteomes" id="UP000054564"/>
    </source>
</evidence>
<evidence type="ECO:0000313" key="8">
    <source>
        <dbReference type="EMBL" id="KNE99698.1"/>
    </source>
</evidence>
<dbReference type="Gene3D" id="3.40.1810.10">
    <property type="entry name" value="Transcription factor, MADS-box"/>
    <property type="match status" value="1"/>
</dbReference>
<feature type="region of interest" description="Disordered" evidence="6">
    <location>
        <begin position="219"/>
        <end position="315"/>
    </location>
</feature>
<keyword evidence="4" id="KW-0804">Transcription</keyword>
<dbReference type="Pfam" id="PF00319">
    <property type="entry name" value="SRF-TF"/>
    <property type="match status" value="1"/>
</dbReference>
<accession>A0A0L0VKA0</accession>
<evidence type="ECO:0000256" key="3">
    <source>
        <dbReference type="ARBA" id="ARBA00023125"/>
    </source>
</evidence>
<dbReference type="PRINTS" id="PR00404">
    <property type="entry name" value="MADSDOMAIN"/>
</dbReference>
<evidence type="ECO:0000256" key="5">
    <source>
        <dbReference type="ARBA" id="ARBA00023242"/>
    </source>
</evidence>
<dbReference type="SMART" id="SM00432">
    <property type="entry name" value="MADS"/>
    <property type="match status" value="1"/>
</dbReference>
<feature type="region of interest" description="Disordered" evidence="6">
    <location>
        <begin position="336"/>
        <end position="417"/>
    </location>
</feature>
<dbReference type="InterPro" id="IPR002100">
    <property type="entry name" value="TF_MADSbox"/>
</dbReference>
<evidence type="ECO:0000259" key="7">
    <source>
        <dbReference type="PROSITE" id="PS50066"/>
    </source>
</evidence>
<feature type="compositionally biased region" description="Polar residues" evidence="6">
    <location>
        <begin position="499"/>
        <end position="508"/>
    </location>
</feature>
<feature type="compositionally biased region" description="Polar residues" evidence="6">
    <location>
        <begin position="402"/>
        <end position="416"/>
    </location>
</feature>
<dbReference type="Proteomes" id="UP000054564">
    <property type="component" value="Unassembled WGS sequence"/>
</dbReference>
<keyword evidence="3" id="KW-0238">DNA-binding</keyword>
<feature type="compositionally biased region" description="Polar residues" evidence="6">
    <location>
        <begin position="183"/>
        <end position="201"/>
    </location>
</feature>
<dbReference type="AlphaFoldDB" id="A0A0L0VKA0"/>
<dbReference type="PANTHER" id="PTHR48019">
    <property type="entry name" value="SERUM RESPONSE FACTOR HOMOLOG"/>
    <property type="match status" value="1"/>
</dbReference>
<dbReference type="InterPro" id="IPR033897">
    <property type="entry name" value="SRF-like_MADS-box"/>
</dbReference>
<evidence type="ECO:0000256" key="1">
    <source>
        <dbReference type="ARBA" id="ARBA00004123"/>
    </source>
</evidence>
<comment type="subcellular location">
    <subcellularLocation>
        <location evidence="1">Nucleus</location>
    </subcellularLocation>
</comment>
<keyword evidence="9" id="KW-1185">Reference proteome</keyword>
<comment type="caution">
    <text evidence="8">The sequence shown here is derived from an EMBL/GenBank/DDBJ whole genome shotgun (WGS) entry which is preliminary data.</text>
</comment>
<proteinExistence type="predicted"/>
<dbReference type="CDD" id="cd00266">
    <property type="entry name" value="MADS_SRF_like"/>
    <property type="match status" value="1"/>
</dbReference>
<gene>
    <name evidence="8" type="ORF">PSTG_06989</name>
</gene>
<evidence type="ECO:0000256" key="4">
    <source>
        <dbReference type="ARBA" id="ARBA00023163"/>
    </source>
</evidence>
<feature type="compositionally biased region" description="Basic and acidic residues" evidence="6">
    <location>
        <begin position="481"/>
        <end position="492"/>
    </location>
</feature>
<feature type="compositionally biased region" description="Polar residues" evidence="6">
    <location>
        <begin position="336"/>
        <end position="368"/>
    </location>
</feature>
<evidence type="ECO:0000256" key="2">
    <source>
        <dbReference type="ARBA" id="ARBA00023015"/>
    </source>
</evidence>
<dbReference type="InterPro" id="IPR036879">
    <property type="entry name" value="TF_MADSbox_sf"/>
</dbReference>
<dbReference type="GO" id="GO:0005634">
    <property type="term" value="C:nucleus"/>
    <property type="evidence" value="ECO:0007669"/>
    <property type="project" value="UniProtKB-SubCell"/>
</dbReference>
<feature type="region of interest" description="Disordered" evidence="6">
    <location>
        <begin position="183"/>
        <end position="204"/>
    </location>
</feature>
<dbReference type="GO" id="GO:0046983">
    <property type="term" value="F:protein dimerization activity"/>
    <property type="evidence" value="ECO:0007669"/>
    <property type="project" value="InterPro"/>
</dbReference>
<feature type="compositionally biased region" description="Polar residues" evidence="6">
    <location>
        <begin position="279"/>
        <end position="315"/>
    </location>
</feature>
<dbReference type="EMBL" id="AJIL01000043">
    <property type="protein sequence ID" value="KNE99698.1"/>
    <property type="molecule type" value="Genomic_DNA"/>
</dbReference>
<feature type="domain" description="MADS-box" evidence="7">
    <location>
        <begin position="81"/>
        <end position="141"/>
    </location>
</feature>
<feature type="compositionally biased region" description="Polar residues" evidence="6">
    <location>
        <begin position="448"/>
        <end position="463"/>
    </location>
</feature>
<dbReference type="GO" id="GO:0000987">
    <property type="term" value="F:cis-regulatory region sequence-specific DNA binding"/>
    <property type="evidence" value="ECO:0007669"/>
    <property type="project" value="InterPro"/>
</dbReference>
<dbReference type="STRING" id="1165861.A0A0L0VKA0"/>
<dbReference type="GO" id="GO:0045944">
    <property type="term" value="P:positive regulation of transcription by RNA polymerase II"/>
    <property type="evidence" value="ECO:0007669"/>
    <property type="project" value="InterPro"/>
</dbReference>
<keyword evidence="2" id="KW-0805">Transcription regulation</keyword>
<dbReference type="PROSITE" id="PS50066">
    <property type="entry name" value="MADS_BOX_2"/>
    <property type="match status" value="1"/>
</dbReference>
<feature type="compositionally biased region" description="Polar residues" evidence="6">
    <location>
        <begin position="247"/>
        <end position="260"/>
    </location>
</feature>
<organism evidence="8 9">
    <name type="scientific">Puccinia striiformis f. sp. tritici PST-78</name>
    <dbReference type="NCBI Taxonomy" id="1165861"/>
    <lineage>
        <taxon>Eukaryota</taxon>
        <taxon>Fungi</taxon>
        <taxon>Dikarya</taxon>
        <taxon>Basidiomycota</taxon>
        <taxon>Pucciniomycotina</taxon>
        <taxon>Pucciniomycetes</taxon>
        <taxon>Pucciniales</taxon>
        <taxon>Pucciniaceae</taxon>
        <taxon>Puccinia</taxon>
    </lineage>
</organism>
<keyword evidence="5" id="KW-0539">Nucleus</keyword>